<dbReference type="EMBL" id="VFOV01000001">
    <property type="protein sequence ID" value="TQL68442.1"/>
    <property type="molecule type" value="Genomic_DNA"/>
</dbReference>
<dbReference type="AlphaFoldDB" id="A0A543A757"/>
<keyword evidence="5" id="KW-1185">Reference proteome</keyword>
<evidence type="ECO:0000259" key="3">
    <source>
        <dbReference type="Pfam" id="PF11887"/>
    </source>
</evidence>
<organism evidence="4 5">
    <name type="scientific">Nocardioides albertanoniae</name>
    <dbReference type="NCBI Taxonomy" id="1175486"/>
    <lineage>
        <taxon>Bacteria</taxon>
        <taxon>Bacillati</taxon>
        <taxon>Actinomycetota</taxon>
        <taxon>Actinomycetes</taxon>
        <taxon>Propionibacteriales</taxon>
        <taxon>Nocardioidaceae</taxon>
        <taxon>Nocardioides</taxon>
    </lineage>
</organism>
<dbReference type="Pfam" id="PF11887">
    <property type="entry name" value="Mce4_CUP1"/>
    <property type="match status" value="1"/>
</dbReference>
<dbReference type="NCBIfam" id="TIGR00996">
    <property type="entry name" value="Mtu_fam_mce"/>
    <property type="match status" value="1"/>
</dbReference>
<feature type="compositionally biased region" description="Polar residues" evidence="1">
    <location>
        <begin position="387"/>
        <end position="403"/>
    </location>
</feature>
<accession>A0A543A757</accession>
<feature type="region of interest" description="Disordered" evidence="1">
    <location>
        <begin position="383"/>
        <end position="411"/>
    </location>
</feature>
<gene>
    <name evidence="4" type="ORF">FB381_2331</name>
</gene>
<dbReference type="RefSeq" id="WP_170225137.1">
    <property type="nucleotide sequence ID" value="NZ_VFOV01000001.1"/>
</dbReference>
<dbReference type="Proteomes" id="UP000320209">
    <property type="component" value="Unassembled WGS sequence"/>
</dbReference>
<feature type="domain" description="Mammalian cell entry C-terminal" evidence="3">
    <location>
        <begin position="120"/>
        <end position="307"/>
    </location>
</feature>
<dbReference type="GO" id="GO:0005576">
    <property type="term" value="C:extracellular region"/>
    <property type="evidence" value="ECO:0007669"/>
    <property type="project" value="TreeGrafter"/>
</dbReference>
<reference evidence="4 5" key="1">
    <citation type="submission" date="2019-06" db="EMBL/GenBank/DDBJ databases">
        <title>Sequencing the genomes of 1000 actinobacteria strains.</title>
        <authorList>
            <person name="Klenk H.-P."/>
        </authorList>
    </citation>
    <scope>NUCLEOTIDE SEQUENCE [LARGE SCALE GENOMIC DNA]</scope>
    <source>
        <strain evidence="4 5">DSM 25218</strain>
    </source>
</reference>
<protein>
    <submittedName>
        <fullName evidence="4">Phospholipid/cholesterol/gamma-HCH transport system substrate-binding protein</fullName>
    </submittedName>
</protein>
<evidence type="ECO:0000313" key="4">
    <source>
        <dbReference type="EMBL" id="TQL68442.1"/>
    </source>
</evidence>
<dbReference type="InterPro" id="IPR024516">
    <property type="entry name" value="Mce_C"/>
</dbReference>
<name>A0A543A757_9ACTN</name>
<evidence type="ECO:0000313" key="5">
    <source>
        <dbReference type="Proteomes" id="UP000320209"/>
    </source>
</evidence>
<dbReference type="InterPro" id="IPR005693">
    <property type="entry name" value="Mce"/>
</dbReference>
<dbReference type="InterPro" id="IPR052336">
    <property type="entry name" value="MlaD_Phospholipid_Transporter"/>
</dbReference>
<dbReference type="Pfam" id="PF02470">
    <property type="entry name" value="MlaD"/>
    <property type="match status" value="1"/>
</dbReference>
<comment type="caution">
    <text evidence="4">The sequence shown here is derived from an EMBL/GenBank/DDBJ whole genome shotgun (WGS) entry which is preliminary data.</text>
</comment>
<evidence type="ECO:0000259" key="2">
    <source>
        <dbReference type="Pfam" id="PF02470"/>
    </source>
</evidence>
<proteinExistence type="predicted"/>
<dbReference type="InterPro" id="IPR003399">
    <property type="entry name" value="Mce/MlaD"/>
</dbReference>
<sequence>MTRSVRNRLVIFLVLAAVGIFYVSAAYLGIVDRVLGRQVEVSVDLPASGGLYEGSEVNYRGISIGRVATMTVTDDGVRAGLELDPGTEVPKDAKIEVHNLSAVGEQYLNFIPDSASGPYLAEGDVVTAGPESMPGTTDELLTELNSFTTSINGDDLSTVVAELGTLFRGNAENLRTLLDSGSTLVDQASAHQKDTVRLLDTSQTVLKTQKEHSGDIREFANGLEEVTATLDKRDPELREILQGGEATAVQVQSLLDGLQPLLPTFLANLTTVNQVLTARLPALEQTLVTFPRVVATGFTGSPGDGYGHLSMGYVYTTPPCQKGYKPADQWIPGTVTDPQPLYPAKCTDKRAQPDYEGNDPIMQRGVNMVPKAEGVEKYVTSYDPKTGRTNLPNGKTVTMSTPNEDGGLVSALSDDSWRSMILGTEE</sequence>
<dbReference type="PANTHER" id="PTHR33371">
    <property type="entry name" value="INTERMEMBRANE PHOSPHOLIPID TRANSPORT SYSTEM BINDING PROTEIN MLAD-RELATED"/>
    <property type="match status" value="1"/>
</dbReference>
<feature type="domain" description="Mce/MlaD" evidence="2">
    <location>
        <begin position="38"/>
        <end position="112"/>
    </location>
</feature>
<dbReference type="PANTHER" id="PTHR33371:SF16">
    <property type="entry name" value="MCE-FAMILY PROTEIN MCE3F"/>
    <property type="match status" value="1"/>
</dbReference>
<evidence type="ECO:0000256" key="1">
    <source>
        <dbReference type="SAM" id="MobiDB-lite"/>
    </source>
</evidence>